<keyword evidence="3 4" id="KW-0560">Oxidoreductase</keyword>
<dbReference type="EC" id="1.5.1.2" evidence="4 5"/>
<dbReference type="SUPFAM" id="SSF51735">
    <property type="entry name" value="NAD(P)-binding Rossmann-fold domains"/>
    <property type="match status" value="1"/>
</dbReference>
<evidence type="ECO:0000256" key="3">
    <source>
        <dbReference type="ARBA" id="ARBA00023002"/>
    </source>
</evidence>
<keyword evidence="4" id="KW-0963">Cytoplasm</keyword>
<evidence type="ECO:0000256" key="1">
    <source>
        <dbReference type="ARBA" id="ARBA00005525"/>
    </source>
</evidence>
<comment type="subcellular location">
    <subcellularLocation>
        <location evidence="4">Cytoplasm</location>
    </subcellularLocation>
</comment>
<dbReference type="Gene3D" id="3.40.50.720">
    <property type="entry name" value="NAD(P)-binding Rossmann-like Domain"/>
    <property type="match status" value="1"/>
</dbReference>
<organism evidence="8 9">
    <name type="scientific">Azospirillum rugosum</name>
    <dbReference type="NCBI Taxonomy" id="416170"/>
    <lineage>
        <taxon>Bacteria</taxon>
        <taxon>Pseudomonadati</taxon>
        <taxon>Pseudomonadota</taxon>
        <taxon>Alphaproteobacteria</taxon>
        <taxon>Rhodospirillales</taxon>
        <taxon>Azospirillaceae</taxon>
        <taxon>Azospirillum</taxon>
    </lineage>
</organism>
<comment type="function">
    <text evidence="4">Catalyzes the reduction of 1-pyrroline-5-carboxylate (PCA) to L-proline.</text>
</comment>
<evidence type="ECO:0000259" key="6">
    <source>
        <dbReference type="Pfam" id="PF03807"/>
    </source>
</evidence>
<keyword evidence="4" id="KW-0028">Amino-acid biosynthesis</keyword>
<dbReference type="HAMAP" id="MF_01925">
    <property type="entry name" value="P5C_reductase"/>
    <property type="match status" value="1"/>
</dbReference>
<comment type="catalytic activity">
    <reaction evidence="4">
        <text>L-proline + NAD(+) = (S)-1-pyrroline-5-carboxylate + NADH + 2 H(+)</text>
        <dbReference type="Rhea" id="RHEA:14105"/>
        <dbReference type="ChEBI" id="CHEBI:15378"/>
        <dbReference type="ChEBI" id="CHEBI:17388"/>
        <dbReference type="ChEBI" id="CHEBI:57540"/>
        <dbReference type="ChEBI" id="CHEBI:57945"/>
        <dbReference type="ChEBI" id="CHEBI:60039"/>
        <dbReference type="EC" id="1.5.1.2"/>
    </reaction>
</comment>
<sequence length="276" mass="27832">MSEGCALLLVGCGKMGGAMLDGWLAAGTASRVVVVEPSGLPESVRGNPAVSAATGPADLPSGFVPDVVVLAVKPQVMDTVLPGYRPLVRPGTVFLSIAAGKTIGSFESLLGADAAAPELSIVRSMPNTPAAIGRGMTVAVGNAAVTPSQRTLCDALLRAVGDVAWVEDELLLDPVTAVSGSGPAYVFLMVEAMAKAGEAAGLPAELAMRLARATVAGAGELMHQSPTPAADLRKAVTSPNGTTQAALDVLMAGDGLQPLMDRAIAAATRRSQELAR</sequence>
<dbReference type="InterPro" id="IPR008927">
    <property type="entry name" value="6-PGluconate_DH-like_C_sf"/>
</dbReference>
<comment type="catalytic activity">
    <reaction evidence="4">
        <text>L-proline + NADP(+) = (S)-1-pyrroline-5-carboxylate + NADPH + 2 H(+)</text>
        <dbReference type="Rhea" id="RHEA:14109"/>
        <dbReference type="ChEBI" id="CHEBI:15378"/>
        <dbReference type="ChEBI" id="CHEBI:17388"/>
        <dbReference type="ChEBI" id="CHEBI:57783"/>
        <dbReference type="ChEBI" id="CHEBI:58349"/>
        <dbReference type="ChEBI" id="CHEBI:60039"/>
        <dbReference type="EC" id="1.5.1.2"/>
    </reaction>
</comment>
<comment type="caution">
    <text evidence="8">The sequence shown here is derived from an EMBL/GenBank/DDBJ whole genome shotgun (WGS) entry which is preliminary data.</text>
</comment>
<dbReference type="NCBIfam" id="TIGR00112">
    <property type="entry name" value="proC"/>
    <property type="match status" value="1"/>
</dbReference>
<dbReference type="PANTHER" id="PTHR11645:SF0">
    <property type="entry name" value="PYRROLINE-5-CARBOXYLATE REDUCTASE 3"/>
    <property type="match status" value="1"/>
</dbReference>
<evidence type="ECO:0000313" key="9">
    <source>
        <dbReference type="Proteomes" id="UP000781958"/>
    </source>
</evidence>
<dbReference type="PIRSF" id="PIRSF000193">
    <property type="entry name" value="Pyrrol-5-carb_rd"/>
    <property type="match status" value="1"/>
</dbReference>
<dbReference type="Pfam" id="PF14748">
    <property type="entry name" value="P5CR_dimer"/>
    <property type="match status" value="1"/>
</dbReference>
<keyword evidence="2 4" id="KW-0521">NADP</keyword>
<dbReference type="EMBL" id="JAGINP010000005">
    <property type="protein sequence ID" value="MBP2292171.1"/>
    <property type="molecule type" value="Genomic_DNA"/>
</dbReference>
<evidence type="ECO:0000256" key="5">
    <source>
        <dbReference type="NCBIfam" id="TIGR00112"/>
    </source>
</evidence>
<feature type="domain" description="Pyrroline-5-carboxylate reductase catalytic N-terminal" evidence="6">
    <location>
        <begin position="9"/>
        <end position="100"/>
    </location>
</feature>
<name>A0ABS4SHW9_9PROT</name>
<protein>
    <recommendedName>
        <fullName evidence="4 5">Pyrroline-5-carboxylate reductase</fullName>
        <shortName evidence="4">P5C reductase</shortName>
        <shortName evidence="4">P5CR</shortName>
        <ecNumber evidence="4 5">1.5.1.2</ecNumber>
    </recommendedName>
    <alternativeName>
        <fullName evidence="4">PCA reductase</fullName>
    </alternativeName>
</protein>
<comment type="pathway">
    <text evidence="4">Amino-acid biosynthesis; L-proline biosynthesis; L-proline from L-glutamate 5-semialdehyde: step 1/1.</text>
</comment>
<feature type="domain" description="Pyrroline-5-carboxylate reductase dimerisation" evidence="7">
    <location>
        <begin position="171"/>
        <end position="274"/>
    </location>
</feature>
<evidence type="ECO:0000256" key="2">
    <source>
        <dbReference type="ARBA" id="ARBA00022857"/>
    </source>
</evidence>
<reference evidence="8 9" key="1">
    <citation type="submission" date="2021-03" db="EMBL/GenBank/DDBJ databases">
        <title>Genomic Encyclopedia of Type Strains, Phase III (KMG-III): the genomes of soil and plant-associated and newly described type strains.</title>
        <authorList>
            <person name="Whitman W."/>
        </authorList>
    </citation>
    <scope>NUCLEOTIDE SEQUENCE [LARGE SCALE GENOMIC DNA]</scope>
    <source>
        <strain evidence="8 9">IMMIB AFH-6</strain>
    </source>
</reference>
<dbReference type="PANTHER" id="PTHR11645">
    <property type="entry name" value="PYRROLINE-5-CARBOXYLATE REDUCTASE"/>
    <property type="match status" value="1"/>
</dbReference>
<comment type="similarity">
    <text evidence="1 4">Belongs to the pyrroline-5-carboxylate reductase family.</text>
</comment>
<evidence type="ECO:0000313" key="8">
    <source>
        <dbReference type="EMBL" id="MBP2292171.1"/>
    </source>
</evidence>
<dbReference type="GO" id="GO:0004735">
    <property type="term" value="F:pyrroline-5-carboxylate reductase activity"/>
    <property type="evidence" value="ECO:0007669"/>
    <property type="project" value="UniProtKB-EC"/>
</dbReference>
<proteinExistence type="inferred from homology"/>
<dbReference type="RefSeq" id="WP_209766001.1">
    <property type="nucleotide sequence ID" value="NZ_JAGINP010000005.1"/>
</dbReference>
<dbReference type="InterPro" id="IPR028939">
    <property type="entry name" value="P5C_Rdtase_cat_N"/>
</dbReference>
<dbReference type="Pfam" id="PF03807">
    <property type="entry name" value="F420_oxidored"/>
    <property type="match status" value="1"/>
</dbReference>
<dbReference type="Gene3D" id="1.10.3730.10">
    <property type="entry name" value="ProC C-terminal domain-like"/>
    <property type="match status" value="1"/>
</dbReference>
<accession>A0ABS4SHW9</accession>
<keyword evidence="9" id="KW-1185">Reference proteome</keyword>
<dbReference type="InterPro" id="IPR036291">
    <property type="entry name" value="NAD(P)-bd_dom_sf"/>
</dbReference>
<dbReference type="SUPFAM" id="SSF48179">
    <property type="entry name" value="6-phosphogluconate dehydrogenase C-terminal domain-like"/>
    <property type="match status" value="1"/>
</dbReference>
<dbReference type="InterPro" id="IPR029036">
    <property type="entry name" value="P5CR_dimer"/>
</dbReference>
<evidence type="ECO:0000259" key="7">
    <source>
        <dbReference type="Pfam" id="PF14748"/>
    </source>
</evidence>
<evidence type="ECO:0000256" key="4">
    <source>
        <dbReference type="HAMAP-Rule" id="MF_01925"/>
    </source>
</evidence>
<dbReference type="Proteomes" id="UP000781958">
    <property type="component" value="Unassembled WGS sequence"/>
</dbReference>
<keyword evidence="4" id="KW-0641">Proline biosynthesis</keyword>
<dbReference type="InterPro" id="IPR000304">
    <property type="entry name" value="Pyrroline-COOH_reductase"/>
</dbReference>
<gene>
    <name evidence="4" type="primary">proC</name>
    <name evidence="8" type="ORF">J2851_001932</name>
</gene>